<gene>
    <name evidence="1" type="ORF">QN062_05710</name>
</gene>
<name>A0AB39UL64_9BIFI</name>
<dbReference type="AlphaFoldDB" id="A0AB39UL64"/>
<proteinExistence type="predicted"/>
<dbReference type="KEGG" id="bfk:QN062_05710"/>
<sequence length="131" mass="13913">MQTGSKRCGVSQLTADNTPITTKSDTFEGSACIFKSELFNKRRGFAMGLMDDAKKAAKDAGDKVSEAAADLKDAVSEKFADAKKTGSEKADEVKDIASDKGDELKANAKVAQAEAEKKGVEFKNDAKDAAR</sequence>
<accession>A0AB39UL64</accession>
<dbReference type="EMBL" id="CP129683">
    <property type="protein sequence ID" value="XDS49915.1"/>
    <property type="molecule type" value="Genomic_DNA"/>
</dbReference>
<evidence type="ECO:0000313" key="1">
    <source>
        <dbReference type="EMBL" id="XDS49915.1"/>
    </source>
</evidence>
<dbReference type="Gene3D" id="6.10.140.1430">
    <property type="match status" value="1"/>
</dbReference>
<dbReference type="RefSeq" id="WP_369340886.1">
    <property type="nucleotide sequence ID" value="NZ_CP129683.1"/>
</dbReference>
<reference evidence="1" key="1">
    <citation type="submission" date="2023-07" db="EMBL/GenBank/DDBJ databases">
        <title>Bifidobacterium aquikefiriaerophilum sp. nov. and Bifidobacterium eccum sp. nov., isolated from water kefir.</title>
        <authorList>
            <person name="Breselge S."/>
            <person name="Bellassi P."/>
            <person name="Barcenilla C."/>
            <person name="Alvarez-Ordonez A."/>
            <person name="Morelli L."/>
            <person name="Cotter P.D."/>
        </authorList>
    </citation>
    <scope>NUCLEOTIDE SEQUENCE</scope>
    <source>
        <strain evidence="1">WK012_4_13</strain>
    </source>
</reference>
<protein>
    <submittedName>
        <fullName evidence="1">Uncharacterized protein</fullName>
    </submittedName>
</protein>
<organism evidence="1">
    <name type="scientific">Bifidobacterium fermentum</name>
    <dbReference type="NCBI Taxonomy" id="3059035"/>
    <lineage>
        <taxon>Bacteria</taxon>
        <taxon>Bacillati</taxon>
        <taxon>Actinomycetota</taxon>
        <taxon>Actinomycetes</taxon>
        <taxon>Bifidobacteriales</taxon>
        <taxon>Bifidobacteriaceae</taxon>
        <taxon>Bifidobacterium</taxon>
    </lineage>
</organism>